<dbReference type="GO" id="GO:0072344">
    <property type="term" value="P:rescue of stalled ribosome"/>
    <property type="evidence" value="ECO:0007669"/>
    <property type="project" value="UniProtKB-UniRule"/>
</dbReference>
<evidence type="ECO:0000256" key="9">
    <source>
        <dbReference type="RuleBase" id="RU000673"/>
    </source>
</evidence>
<comment type="caution">
    <text evidence="12">The sequence shown here is derived from an EMBL/GenBank/DDBJ whole genome shotgun (WGS) entry which is preliminary data.</text>
</comment>
<dbReference type="GO" id="GO:0006515">
    <property type="term" value="P:protein quality control for misfolded or incompletely synthesized proteins"/>
    <property type="evidence" value="ECO:0007669"/>
    <property type="project" value="UniProtKB-UniRule"/>
</dbReference>
<proteinExistence type="inferred from homology"/>
<feature type="site" description="Discriminates between blocked and unblocked aminoacyl-tRNA" evidence="8">
    <location>
        <position position="9"/>
    </location>
</feature>
<evidence type="ECO:0000313" key="12">
    <source>
        <dbReference type="EMBL" id="MBC8531956.1"/>
    </source>
</evidence>
<evidence type="ECO:0000256" key="5">
    <source>
        <dbReference type="ARBA" id="ARBA00038063"/>
    </source>
</evidence>
<comment type="similarity">
    <text evidence="5 8 10">Belongs to the PTH family.</text>
</comment>
<dbReference type="PROSITE" id="PS01196">
    <property type="entry name" value="PEPT_TRNA_HYDROL_2"/>
    <property type="match status" value="1"/>
</dbReference>
<evidence type="ECO:0000256" key="7">
    <source>
        <dbReference type="ARBA" id="ARBA00050038"/>
    </source>
</evidence>
<evidence type="ECO:0000256" key="4">
    <source>
        <dbReference type="ARBA" id="ARBA00022884"/>
    </source>
</evidence>
<dbReference type="HAMAP" id="MF_00083">
    <property type="entry name" value="Pept_tRNA_hydro_bact"/>
    <property type="match status" value="1"/>
</dbReference>
<dbReference type="PANTHER" id="PTHR17224">
    <property type="entry name" value="PEPTIDYL-TRNA HYDROLASE"/>
    <property type="match status" value="1"/>
</dbReference>
<comment type="subcellular location">
    <subcellularLocation>
        <location evidence="8">Cytoplasm</location>
    </subcellularLocation>
</comment>
<sequence length="207" mass="23050">MKIIVGLGNPGEKYARTRHNVGFDVVEILSERNRIPLGRVRLKCLLGEGRLGAERVVLAQPQTFMNLSGEAVVQLVNWYKMEPQDVLVIYDDVDLPLGHVRIRKNGSAGTHNGMKSVIGLWGEDGFPRIRVGVGGKPQGWDLADYVLSHYPKEEQETISEAYTNAARAAEVFVTRGIEDAMREYNTRKPPKPQKEALDKPMNGEVNG</sequence>
<comment type="subunit">
    <text evidence="8">Monomer.</text>
</comment>
<dbReference type="FunFam" id="3.40.50.1470:FF:000001">
    <property type="entry name" value="Peptidyl-tRNA hydrolase"/>
    <property type="match status" value="1"/>
</dbReference>
<name>A0A926D652_9FIRM</name>
<dbReference type="PANTHER" id="PTHR17224:SF1">
    <property type="entry name" value="PEPTIDYL-TRNA HYDROLASE"/>
    <property type="match status" value="1"/>
</dbReference>
<dbReference type="Pfam" id="PF01195">
    <property type="entry name" value="Pept_tRNA_hydro"/>
    <property type="match status" value="1"/>
</dbReference>
<keyword evidence="2 8" id="KW-0820">tRNA-binding</keyword>
<evidence type="ECO:0000256" key="3">
    <source>
        <dbReference type="ARBA" id="ARBA00022801"/>
    </source>
</evidence>
<dbReference type="GO" id="GO:0004045">
    <property type="term" value="F:peptidyl-tRNA hydrolase activity"/>
    <property type="evidence" value="ECO:0007669"/>
    <property type="project" value="UniProtKB-UniRule"/>
</dbReference>
<keyword evidence="4 8" id="KW-0694">RNA-binding</keyword>
<protein>
    <recommendedName>
        <fullName evidence="7 8">Peptidyl-tRNA hydrolase</fullName>
        <shortName evidence="8">Pth</shortName>
        <ecNumber evidence="1 8">3.1.1.29</ecNumber>
    </recommendedName>
</protein>
<feature type="binding site" evidence="8">
    <location>
        <position position="14"/>
    </location>
    <ligand>
        <name>tRNA</name>
        <dbReference type="ChEBI" id="CHEBI:17843"/>
    </ligand>
</feature>
<comment type="function">
    <text evidence="8">Catalyzes the release of premature peptidyl moieties from peptidyl-tRNA molecules trapped in stalled 50S ribosomal subunits, and thus maintains levels of free tRNAs and 50S ribosomes.</text>
</comment>
<keyword evidence="13" id="KW-1185">Reference proteome</keyword>
<dbReference type="PROSITE" id="PS01195">
    <property type="entry name" value="PEPT_TRNA_HYDROL_1"/>
    <property type="match status" value="1"/>
</dbReference>
<reference evidence="12" key="1">
    <citation type="submission" date="2020-08" db="EMBL/GenBank/DDBJ databases">
        <title>Genome public.</title>
        <authorList>
            <person name="Liu C."/>
            <person name="Sun Q."/>
        </authorList>
    </citation>
    <scope>NUCLEOTIDE SEQUENCE</scope>
    <source>
        <strain evidence="12">NSJ-53</strain>
    </source>
</reference>
<comment type="catalytic activity">
    <reaction evidence="6 8 9">
        <text>an N-acyl-L-alpha-aminoacyl-tRNA + H2O = an N-acyl-L-amino acid + a tRNA + H(+)</text>
        <dbReference type="Rhea" id="RHEA:54448"/>
        <dbReference type="Rhea" id="RHEA-COMP:10123"/>
        <dbReference type="Rhea" id="RHEA-COMP:13883"/>
        <dbReference type="ChEBI" id="CHEBI:15377"/>
        <dbReference type="ChEBI" id="CHEBI:15378"/>
        <dbReference type="ChEBI" id="CHEBI:59874"/>
        <dbReference type="ChEBI" id="CHEBI:78442"/>
        <dbReference type="ChEBI" id="CHEBI:138191"/>
        <dbReference type="EC" id="3.1.1.29"/>
    </reaction>
</comment>
<feature type="region of interest" description="Disordered" evidence="11">
    <location>
        <begin position="182"/>
        <end position="207"/>
    </location>
</feature>
<dbReference type="InterPro" id="IPR001328">
    <property type="entry name" value="Pept_tRNA_hydro"/>
</dbReference>
<evidence type="ECO:0000256" key="10">
    <source>
        <dbReference type="RuleBase" id="RU004320"/>
    </source>
</evidence>
<keyword evidence="3 8" id="KW-0378">Hydrolase</keyword>
<dbReference type="RefSeq" id="WP_249316811.1">
    <property type="nucleotide sequence ID" value="NZ_JACRSR010000003.1"/>
</dbReference>
<comment type="function">
    <text evidence="8">Hydrolyzes ribosome-free peptidyl-tRNAs (with 1 or more amino acids incorporated), which drop off the ribosome during protein synthesis, or as a result of ribosome stalling.</text>
</comment>
<evidence type="ECO:0000313" key="13">
    <source>
        <dbReference type="Proteomes" id="UP000623172"/>
    </source>
</evidence>
<feature type="compositionally biased region" description="Basic and acidic residues" evidence="11">
    <location>
        <begin position="182"/>
        <end position="198"/>
    </location>
</feature>
<feature type="active site" description="Proton acceptor" evidence="8">
    <location>
        <position position="19"/>
    </location>
</feature>
<evidence type="ECO:0000256" key="8">
    <source>
        <dbReference type="HAMAP-Rule" id="MF_00083"/>
    </source>
</evidence>
<dbReference type="EMBL" id="JACRSR010000003">
    <property type="protein sequence ID" value="MBC8531956.1"/>
    <property type="molecule type" value="Genomic_DNA"/>
</dbReference>
<dbReference type="NCBIfam" id="TIGR00447">
    <property type="entry name" value="pth"/>
    <property type="match status" value="1"/>
</dbReference>
<dbReference type="EC" id="3.1.1.29" evidence="1 8"/>
<evidence type="ECO:0000256" key="11">
    <source>
        <dbReference type="SAM" id="MobiDB-lite"/>
    </source>
</evidence>
<dbReference type="GO" id="GO:0005737">
    <property type="term" value="C:cytoplasm"/>
    <property type="evidence" value="ECO:0007669"/>
    <property type="project" value="UniProtKB-SubCell"/>
</dbReference>
<dbReference type="SUPFAM" id="SSF53178">
    <property type="entry name" value="Peptidyl-tRNA hydrolase-like"/>
    <property type="match status" value="1"/>
</dbReference>
<feature type="site" description="Stabilizes the basic form of H active site to accept a proton" evidence="8">
    <location>
        <position position="91"/>
    </location>
</feature>
<gene>
    <name evidence="8" type="primary">pth</name>
    <name evidence="12" type="ORF">H8696_08870</name>
</gene>
<keyword evidence="8" id="KW-0963">Cytoplasm</keyword>
<dbReference type="Proteomes" id="UP000623172">
    <property type="component" value="Unassembled WGS sequence"/>
</dbReference>
<evidence type="ECO:0000256" key="1">
    <source>
        <dbReference type="ARBA" id="ARBA00013260"/>
    </source>
</evidence>
<dbReference type="CDD" id="cd00462">
    <property type="entry name" value="PTH"/>
    <property type="match status" value="1"/>
</dbReference>
<evidence type="ECO:0000256" key="2">
    <source>
        <dbReference type="ARBA" id="ARBA00022555"/>
    </source>
</evidence>
<evidence type="ECO:0000256" key="6">
    <source>
        <dbReference type="ARBA" id="ARBA00048707"/>
    </source>
</evidence>
<feature type="binding site" evidence="8">
    <location>
        <position position="66"/>
    </location>
    <ligand>
        <name>tRNA</name>
        <dbReference type="ChEBI" id="CHEBI:17843"/>
    </ligand>
</feature>
<organism evidence="12 13">
    <name type="scientific">Gehongia tenuis</name>
    <dbReference type="NCBI Taxonomy" id="2763655"/>
    <lineage>
        <taxon>Bacteria</taxon>
        <taxon>Bacillati</taxon>
        <taxon>Bacillota</taxon>
        <taxon>Clostridia</taxon>
        <taxon>Christensenellales</taxon>
        <taxon>Christensenellaceae</taxon>
        <taxon>Gehongia</taxon>
    </lineage>
</organism>
<dbReference type="InterPro" id="IPR036416">
    <property type="entry name" value="Pept_tRNA_hydro_sf"/>
</dbReference>
<dbReference type="InterPro" id="IPR018171">
    <property type="entry name" value="Pept_tRNA_hydro_CS"/>
</dbReference>
<accession>A0A926D652</accession>
<feature type="binding site" evidence="8">
    <location>
        <position position="64"/>
    </location>
    <ligand>
        <name>tRNA</name>
        <dbReference type="ChEBI" id="CHEBI:17843"/>
    </ligand>
</feature>
<feature type="binding site" evidence="8">
    <location>
        <position position="112"/>
    </location>
    <ligand>
        <name>tRNA</name>
        <dbReference type="ChEBI" id="CHEBI:17843"/>
    </ligand>
</feature>
<dbReference type="AlphaFoldDB" id="A0A926D652"/>
<dbReference type="GO" id="GO:0000049">
    <property type="term" value="F:tRNA binding"/>
    <property type="evidence" value="ECO:0007669"/>
    <property type="project" value="UniProtKB-UniRule"/>
</dbReference>
<dbReference type="Gene3D" id="3.40.50.1470">
    <property type="entry name" value="Peptidyl-tRNA hydrolase"/>
    <property type="match status" value="1"/>
</dbReference>